<evidence type="ECO:0000313" key="2">
    <source>
        <dbReference type="EMBL" id="KAF7355805.1"/>
    </source>
</evidence>
<accession>A0A8H6YD10</accession>
<proteinExistence type="predicted"/>
<feature type="region of interest" description="Disordered" evidence="1">
    <location>
        <begin position="1"/>
        <end position="42"/>
    </location>
</feature>
<evidence type="ECO:0000313" key="3">
    <source>
        <dbReference type="Proteomes" id="UP000620124"/>
    </source>
</evidence>
<dbReference type="OrthoDB" id="3211402at2759"/>
<dbReference type="AlphaFoldDB" id="A0A8H6YD10"/>
<reference evidence="2" key="1">
    <citation type="submission" date="2020-05" db="EMBL/GenBank/DDBJ databases">
        <title>Mycena genomes resolve the evolution of fungal bioluminescence.</title>
        <authorList>
            <person name="Tsai I.J."/>
        </authorList>
    </citation>
    <scope>NUCLEOTIDE SEQUENCE</scope>
    <source>
        <strain evidence="2">CCC161011</strain>
    </source>
</reference>
<evidence type="ECO:0000256" key="1">
    <source>
        <dbReference type="SAM" id="MobiDB-lite"/>
    </source>
</evidence>
<organism evidence="2 3">
    <name type="scientific">Mycena venus</name>
    <dbReference type="NCBI Taxonomy" id="2733690"/>
    <lineage>
        <taxon>Eukaryota</taxon>
        <taxon>Fungi</taxon>
        <taxon>Dikarya</taxon>
        <taxon>Basidiomycota</taxon>
        <taxon>Agaricomycotina</taxon>
        <taxon>Agaricomycetes</taxon>
        <taxon>Agaricomycetidae</taxon>
        <taxon>Agaricales</taxon>
        <taxon>Marasmiineae</taxon>
        <taxon>Mycenaceae</taxon>
        <taxon>Mycena</taxon>
    </lineage>
</organism>
<dbReference type="EMBL" id="JACAZI010000007">
    <property type="protein sequence ID" value="KAF7355805.1"/>
    <property type="molecule type" value="Genomic_DNA"/>
</dbReference>
<comment type="caution">
    <text evidence="2">The sequence shown here is derived from an EMBL/GenBank/DDBJ whole genome shotgun (WGS) entry which is preliminary data.</text>
</comment>
<dbReference type="Proteomes" id="UP000620124">
    <property type="component" value="Unassembled WGS sequence"/>
</dbReference>
<name>A0A8H6YD10_9AGAR</name>
<sequence length="238" mass="26860">MARAKNTRQETTPLRRSPRKRDSDADPKKMKKAKAAPEPELGPIAWSADEGALIWALLEQMQLKDNRFVLFGKTAAPLSKTAVFKQIGEKMLPESYAKAPNALGKRVKGKTEDLVKAYKRHAKKIHVTGGGLQKEDDDEEVDEFLECTIPADGPDHDTTPLAKNLWEQIKEFKYFPTIHKFLATCSNITPPAITTGVGPHGRKVIHLQPPTITKRDHSLDWDSNLVLEFRHYEPYEAR</sequence>
<keyword evidence="3" id="KW-1185">Reference proteome</keyword>
<gene>
    <name evidence="2" type="ORF">MVEN_00908600</name>
</gene>
<protein>
    <submittedName>
        <fullName evidence="2">Uncharacterized protein</fullName>
    </submittedName>
</protein>